<evidence type="ECO:0000256" key="11">
    <source>
        <dbReference type="SAM" id="Phobius"/>
    </source>
</evidence>
<evidence type="ECO:0000256" key="3">
    <source>
        <dbReference type="ARBA" id="ARBA00012438"/>
    </source>
</evidence>
<dbReference type="InterPro" id="IPR050351">
    <property type="entry name" value="BphY/WalK/GraS-like"/>
</dbReference>
<dbReference type="SMART" id="SM00387">
    <property type="entry name" value="HATPase_c"/>
    <property type="match status" value="1"/>
</dbReference>
<evidence type="ECO:0000256" key="4">
    <source>
        <dbReference type="ARBA" id="ARBA00022475"/>
    </source>
</evidence>
<name>A0AAU7E5U8_9BACT</name>
<dbReference type="InterPro" id="IPR003661">
    <property type="entry name" value="HisK_dim/P_dom"/>
</dbReference>
<keyword evidence="6" id="KW-0808">Transferase</keyword>
<dbReference type="GO" id="GO:0005886">
    <property type="term" value="C:plasma membrane"/>
    <property type="evidence" value="ECO:0007669"/>
    <property type="project" value="UniProtKB-SubCell"/>
</dbReference>
<dbReference type="SUPFAM" id="SSF47384">
    <property type="entry name" value="Homodimeric domain of signal transducing histidine kinase"/>
    <property type="match status" value="1"/>
</dbReference>
<dbReference type="AlphaFoldDB" id="A0AAU7E5U8"/>
<organism evidence="13">
    <name type="scientific">Campylobacter sp. CCS1377</name>
    <dbReference type="NCBI Taxonomy" id="3158229"/>
    <lineage>
        <taxon>Bacteria</taxon>
        <taxon>Pseudomonadati</taxon>
        <taxon>Campylobacterota</taxon>
        <taxon>Epsilonproteobacteria</taxon>
        <taxon>Campylobacterales</taxon>
        <taxon>Campylobacteraceae</taxon>
        <taxon>Campylobacter</taxon>
    </lineage>
</organism>
<keyword evidence="7 11" id="KW-0812">Transmembrane</keyword>
<reference evidence="13" key="1">
    <citation type="submission" date="2024-05" db="EMBL/GenBank/DDBJ databases">
        <title>Campylobacter coli isolated from environmental waters in Slovenia.</title>
        <authorList>
            <person name="Zautner A.E."/>
            <person name="Bunk B."/>
            <person name="Riedel T."/>
            <person name="Sproeer C."/>
        </authorList>
    </citation>
    <scope>NUCLEOTIDE SEQUENCE</scope>
    <source>
        <strain evidence="13">CCS1377</strain>
    </source>
</reference>
<evidence type="ECO:0000313" key="13">
    <source>
        <dbReference type="EMBL" id="XBJ29270.1"/>
    </source>
</evidence>
<dbReference type="PROSITE" id="PS50109">
    <property type="entry name" value="HIS_KIN"/>
    <property type="match status" value="1"/>
</dbReference>
<dbReference type="CDD" id="cd00075">
    <property type="entry name" value="HATPase"/>
    <property type="match status" value="1"/>
</dbReference>
<dbReference type="InterPro" id="IPR003594">
    <property type="entry name" value="HATPase_dom"/>
</dbReference>
<comment type="subcellular location">
    <subcellularLocation>
        <location evidence="2">Cell membrane</location>
        <topology evidence="2">Multi-pass membrane protein</topology>
    </subcellularLocation>
</comment>
<dbReference type="Gene3D" id="1.10.287.130">
    <property type="match status" value="1"/>
</dbReference>
<feature type="transmembrane region" description="Helical" evidence="11">
    <location>
        <begin position="137"/>
        <end position="163"/>
    </location>
</feature>
<evidence type="ECO:0000256" key="7">
    <source>
        <dbReference type="ARBA" id="ARBA00022692"/>
    </source>
</evidence>
<keyword evidence="10 11" id="KW-0472">Membrane</keyword>
<keyword evidence="8 13" id="KW-0418">Kinase</keyword>
<evidence type="ECO:0000256" key="10">
    <source>
        <dbReference type="ARBA" id="ARBA00023136"/>
    </source>
</evidence>
<accession>A0AAU7E5U8</accession>
<protein>
    <recommendedName>
        <fullName evidence="3">histidine kinase</fullName>
        <ecNumber evidence="3">2.7.13.3</ecNumber>
    </recommendedName>
</protein>
<dbReference type="CDD" id="cd00082">
    <property type="entry name" value="HisKA"/>
    <property type="match status" value="1"/>
</dbReference>
<evidence type="ECO:0000256" key="6">
    <source>
        <dbReference type="ARBA" id="ARBA00022679"/>
    </source>
</evidence>
<dbReference type="RefSeq" id="WP_348518606.1">
    <property type="nucleotide sequence ID" value="NZ_CP155620.1"/>
</dbReference>
<keyword evidence="5" id="KW-0597">Phosphoprotein</keyword>
<dbReference type="InterPro" id="IPR036890">
    <property type="entry name" value="HATPase_C_sf"/>
</dbReference>
<evidence type="ECO:0000256" key="5">
    <source>
        <dbReference type="ARBA" id="ARBA00022553"/>
    </source>
</evidence>
<dbReference type="EMBL" id="CP155620">
    <property type="protein sequence ID" value="XBJ29270.1"/>
    <property type="molecule type" value="Genomic_DNA"/>
</dbReference>
<evidence type="ECO:0000256" key="2">
    <source>
        <dbReference type="ARBA" id="ARBA00004651"/>
    </source>
</evidence>
<dbReference type="Pfam" id="PF02518">
    <property type="entry name" value="HATPase_c"/>
    <property type="match status" value="1"/>
</dbReference>
<dbReference type="GO" id="GO:0016036">
    <property type="term" value="P:cellular response to phosphate starvation"/>
    <property type="evidence" value="ECO:0007669"/>
    <property type="project" value="TreeGrafter"/>
</dbReference>
<sequence length="431" mass="51240">MLKIKTFFFYLFLIICLGFTSIFYFINESYINNIIKNTYEQKLKSLDDVLRFSILQNLNEKNIKNFASQTRADFVIKKDGKIFSSLQNFDFFKNKFDYNTTNDFLEKKEIFYKAYEFEKYQYIIIVYPKLSNQIKYYWINNAFIFILFIIILALIAIFIFYIFKWYFKDLLFFIKNINNESDFVFKKTFFKDLNFLNSKILKIKELYLKQDIRAKKQAKKIKMKNSQLNNIISTISHELKNPLSVIDISLESLKNENDEKTKEFLLHKIQKQSFKINNLTHKLNLVFNLNSNSLNLEIFDLFEISKELANSFNEERIKIYGETTLIKADLFLIEQVIINLISNALKYSKNEIIIKVYDKEFTIEDKGIGIEAKHIKSITKKFYKINNKTNNSFGLGLFLVKKILSLHQSHLNIKSIPNQGSIFSFKINLTL</sequence>
<dbReference type="InterPro" id="IPR004358">
    <property type="entry name" value="Sig_transdc_His_kin-like_C"/>
</dbReference>
<dbReference type="InterPro" id="IPR036097">
    <property type="entry name" value="HisK_dim/P_sf"/>
</dbReference>
<dbReference type="GO" id="GO:0000155">
    <property type="term" value="F:phosphorelay sensor kinase activity"/>
    <property type="evidence" value="ECO:0007669"/>
    <property type="project" value="InterPro"/>
</dbReference>
<dbReference type="Gene3D" id="3.30.565.10">
    <property type="entry name" value="Histidine kinase-like ATPase, C-terminal domain"/>
    <property type="match status" value="1"/>
</dbReference>
<dbReference type="PRINTS" id="PR00344">
    <property type="entry name" value="BCTRLSENSOR"/>
</dbReference>
<dbReference type="EC" id="2.7.13.3" evidence="3"/>
<feature type="transmembrane region" description="Helical" evidence="11">
    <location>
        <begin position="7"/>
        <end position="26"/>
    </location>
</feature>
<feature type="domain" description="Histidine kinase" evidence="12">
    <location>
        <begin position="234"/>
        <end position="431"/>
    </location>
</feature>
<dbReference type="Pfam" id="PF00512">
    <property type="entry name" value="HisKA"/>
    <property type="match status" value="1"/>
</dbReference>
<dbReference type="GO" id="GO:0004721">
    <property type="term" value="F:phosphoprotein phosphatase activity"/>
    <property type="evidence" value="ECO:0007669"/>
    <property type="project" value="TreeGrafter"/>
</dbReference>
<evidence type="ECO:0000256" key="9">
    <source>
        <dbReference type="ARBA" id="ARBA00022989"/>
    </source>
</evidence>
<evidence type="ECO:0000256" key="8">
    <source>
        <dbReference type="ARBA" id="ARBA00022777"/>
    </source>
</evidence>
<comment type="catalytic activity">
    <reaction evidence="1">
        <text>ATP + protein L-histidine = ADP + protein N-phospho-L-histidine.</text>
        <dbReference type="EC" id="2.7.13.3"/>
    </reaction>
</comment>
<gene>
    <name evidence="13" type="ORF">AAH949_00020</name>
</gene>
<dbReference type="PANTHER" id="PTHR45453:SF2">
    <property type="entry name" value="HISTIDINE KINASE"/>
    <property type="match status" value="1"/>
</dbReference>
<dbReference type="InterPro" id="IPR005467">
    <property type="entry name" value="His_kinase_dom"/>
</dbReference>
<evidence type="ECO:0000256" key="1">
    <source>
        <dbReference type="ARBA" id="ARBA00000085"/>
    </source>
</evidence>
<dbReference type="PANTHER" id="PTHR45453">
    <property type="entry name" value="PHOSPHATE REGULON SENSOR PROTEIN PHOR"/>
    <property type="match status" value="1"/>
</dbReference>
<dbReference type="SMART" id="SM00388">
    <property type="entry name" value="HisKA"/>
    <property type="match status" value="1"/>
</dbReference>
<evidence type="ECO:0000259" key="12">
    <source>
        <dbReference type="PROSITE" id="PS50109"/>
    </source>
</evidence>
<keyword evidence="9 11" id="KW-1133">Transmembrane helix</keyword>
<dbReference type="SUPFAM" id="SSF55874">
    <property type="entry name" value="ATPase domain of HSP90 chaperone/DNA topoisomerase II/histidine kinase"/>
    <property type="match status" value="1"/>
</dbReference>
<keyword evidence="4" id="KW-1003">Cell membrane</keyword>
<proteinExistence type="predicted"/>